<feature type="chain" id="PRO_5010252494" evidence="1">
    <location>
        <begin position="25"/>
        <end position="181"/>
    </location>
</feature>
<sequence length="181" mass="20514">MKTLRLIGTTLLMVVLCLNFTACSDDDDDIDVSQLEGTWGLVRSAGWESCNEETEREEWDYTCDPYNPDNGDGECEKLVIKKLTDNTYSVAAYYYYGSKWQMDGSSQTLTLNGNTLTVSQTNGDYGYFDSYANLIIESLTAEKLAIRVKYDNVQTSQPTDPDYNPNHRDSADFTETFTKME</sequence>
<accession>A0A1G8D7L2</accession>
<gene>
    <name evidence="2" type="ORF">SAMN05192582_1007111</name>
</gene>
<keyword evidence="1" id="KW-0732">Signal</keyword>
<dbReference type="AlphaFoldDB" id="A0A1G8D7L2"/>
<protein>
    <submittedName>
        <fullName evidence="2">Lipocalin-like domain-containing protein</fullName>
    </submittedName>
</protein>
<evidence type="ECO:0000313" key="3">
    <source>
        <dbReference type="Proteomes" id="UP000181870"/>
    </source>
</evidence>
<feature type="signal peptide" evidence="1">
    <location>
        <begin position="1"/>
        <end position="24"/>
    </location>
</feature>
<name>A0A1G8D7L2_BACOV</name>
<organism evidence="2 3">
    <name type="scientific">Bacteroides ovatus</name>
    <dbReference type="NCBI Taxonomy" id="28116"/>
    <lineage>
        <taxon>Bacteria</taxon>
        <taxon>Pseudomonadati</taxon>
        <taxon>Bacteroidota</taxon>
        <taxon>Bacteroidia</taxon>
        <taxon>Bacteroidales</taxon>
        <taxon>Bacteroidaceae</taxon>
        <taxon>Bacteroides</taxon>
    </lineage>
</organism>
<dbReference type="RefSeq" id="WP_074636391.1">
    <property type="nucleotide sequence ID" value="NZ_FNDO01000007.1"/>
</dbReference>
<dbReference type="Proteomes" id="UP000181870">
    <property type="component" value="Unassembled WGS sequence"/>
</dbReference>
<evidence type="ECO:0000313" key="2">
    <source>
        <dbReference type="EMBL" id="SDH53726.1"/>
    </source>
</evidence>
<proteinExistence type="predicted"/>
<dbReference type="EMBL" id="FNDO01000007">
    <property type="protein sequence ID" value="SDH53726.1"/>
    <property type="molecule type" value="Genomic_DNA"/>
</dbReference>
<evidence type="ECO:0000256" key="1">
    <source>
        <dbReference type="SAM" id="SignalP"/>
    </source>
</evidence>
<reference evidence="2 3" key="1">
    <citation type="submission" date="2016-10" db="EMBL/GenBank/DDBJ databases">
        <authorList>
            <person name="de Groot N.N."/>
        </authorList>
    </citation>
    <scope>NUCLEOTIDE SEQUENCE [LARGE SCALE GENOMIC DNA]</scope>
    <source>
        <strain evidence="2 3">NLAE-zl-C57</strain>
    </source>
</reference>